<gene>
    <name evidence="4" type="primary">ASH1_1</name>
    <name evidence="4" type="ORF">BGZ65_007586</name>
</gene>
<keyword evidence="4" id="KW-0238">DNA-binding</keyword>
<dbReference type="GO" id="GO:0043565">
    <property type="term" value="F:sequence-specific DNA binding"/>
    <property type="evidence" value="ECO:0007669"/>
    <property type="project" value="InterPro"/>
</dbReference>
<feature type="compositionally biased region" description="Low complexity" evidence="2">
    <location>
        <begin position="212"/>
        <end position="226"/>
    </location>
</feature>
<dbReference type="GO" id="GO:0006355">
    <property type="term" value="P:regulation of DNA-templated transcription"/>
    <property type="evidence" value="ECO:0007669"/>
    <property type="project" value="InterPro"/>
</dbReference>
<feature type="compositionally biased region" description="Low complexity" evidence="2">
    <location>
        <begin position="150"/>
        <end position="165"/>
    </location>
</feature>
<evidence type="ECO:0000313" key="5">
    <source>
        <dbReference type="Proteomes" id="UP000749646"/>
    </source>
</evidence>
<feature type="compositionally biased region" description="Basic residues" evidence="2">
    <location>
        <begin position="626"/>
        <end position="635"/>
    </location>
</feature>
<feature type="region of interest" description="Disordered" evidence="2">
    <location>
        <begin position="834"/>
        <end position="995"/>
    </location>
</feature>
<feature type="compositionally biased region" description="Polar residues" evidence="2">
    <location>
        <begin position="778"/>
        <end position="793"/>
    </location>
</feature>
<feature type="region of interest" description="Disordered" evidence="2">
    <location>
        <begin position="738"/>
        <end position="818"/>
    </location>
</feature>
<feature type="compositionally biased region" description="Acidic residues" evidence="2">
    <location>
        <begin position="125"/>
        <end position="136"/>
    </location>
</feature>
<feature type="compositionally biased region" description="Polar residues" evidence="2">
    <location>
        <begin position="951"/>
        <end position="973"/>
    </location>
</feature>
<keyword evidence="5" id="KW-1185">Reference proteome</keyword>
<feature type="compositionally biased region" description="Polar residues" evidence="2">
    <location>
        <begin position="261"/>
        <end position="281"/>
    </location>
</feature>
<evidence type="ECO:0000259" key="3">
    <source>
        <dbReference type="PROSITE" id="PS50114"/>
    </source>
</evidence>
<evidence type="ECO:0000256" key="2">
    <source>
        <dbReference type="SAM" id="MobiDB-lite"/>
    </source>
</evidence>
<dbReference type="InterPro" id="IPR000679">
    <property type="entry name" value="Znf_GATA"/>
</dbReference>
<keyword evidence="1" id="KW-0862">Zinc</keyword>
<dbReference type="Pfam" id="PF00320">
    <property type="entry name" value="GATA"/>
    <property type="match status" value="1"/>
</dbReference>
<feature type="compositionally biased region" description="Low complexity" evidence="2">
    <location>
        <begin position="234"/>
        <end position="245"/>
    </location>
</feature>
<feature type="compositionally biased region" description="Low complexity" evidence="2">
    <location>
        <begin position="903"/>
        <end position="914"/>
    </location>
</feature>
<evidence type="ECO:0000256" key="1">
    <source>
        <dbReference type="PROSITE-ProRule" id="PRU00094"/>
    </source>
</evidence>
<dbReference type="OrthoDB" id="2162994at2759"/>
<dbReference type="CDD" id="cd00202">
    <property type="entry name" value="ZnF_GATA"/>
    <property type="match status" value="1"/>
</dbReference>
<accession>A0A9P6JA29</accession>
<name>A0A9P6JA29_9FUNG</name>
<reference evidence="4" key="1">
    <citation type="journal article" date="2020" name="Fungal Divers.">
        <title>Resolving the Mortierellaceae phylogeny through synthesis of multi-gene phylogenetics and phylogenomics.</title>
        <authorList>
            <person name="Vandepol N."/>
            <person name="Liber J."/>
            <person name="Desiro A."/>
            <person name="Na H."/>
            <person name="Kennedy M."/>
            <person name="Barry K."/>
            <person name="Grigoriev I.V."/>
            <person name="Miller A.N."/>
            <person name="O'Donnell K."/>
            <person name="Stajich J.E."/>
            <person name="Bonito G."/>
        </authorList>
    </citation>
    <scope>NUCLEOTIDE SEQUENCE</scope>
    <source>
        <strain evidence="4">MES-2147</strain>
    </source>
</reference>
<feature type="domain" description="GATA-type" evidence="3">
    <location>
        <begin position="992"/>
        <end position="1028"/>
    </location>
</feature>
<dbReference type="InterPro" id="IPR013088">
    <property type="entry name" value="Znf_NHR/GATA"/>
</dbReference>
<dbReference type="SMART" id="SM00401">
    <property type="entry name" value="ZnF_GATA"/>
    <property type="match status" value="1"/>
</dbReference>
<feature type="region of interest" description="Disordered" evidence="2">
    <location>
        <begin position="370"/>
        <end position="418"/>
    </location>
</feature>
<feature type="region of interest" description="Disordered" evidence="2">
    <location>
        <begin position="617"/>
        <end position="649"/>
    </location>
</feature>
<feature type="compositionally biased region" description="Low complexity" evidence="2">
    <location>
        <begin position="751"/>
        <end position="771"/>
    </location>
</feature>
<feature type="region of interest" description="Disordered" evidence="2">
    <location>
        <begin position="457"/>
        <end position="480"/>
    </location>
</feature>
<dbReference type="EMBL" id="JAAAHW010006250">
    <property type="protein sequence ID" value="KAF9963889.1"/>
    <property type="molecule type" value="Genomic_DNA"/>
</dbReference>
<feature type="region of interest" description="Disordered" evidence="2">
    <location>
        <begin position="18"/>
        <end position="303"/>
    </location>
</feature>
<dbReference type="AlphaFoldDB" id="A0A9P6JA29"/>
<feature type="compositionally biased region" description="Low complexity" evidence="2">
    <location>
        <begin position="77"/>
        <end position="102"/>
    </location>
</feature>
<evidence type="ECO:0000313" key="4">
    <source>
        <dbReference type="EMBL" id="KAF9963889.1"/>
    </source>
</evidence>
<dbReference type="SUPFAM" id="SSF57716">
    <property type="entry name" value="Glucocorticoid receptor-like (DNA-binding domain)"/>
    <property type="match status" value="1"/>
</dbReference>
<dbReference type="GO" id="GO:0008270">
    <property type="term" value="F:zinc ion binding"/>
    <property type="evidence" value="ECO:0007669"/>
    <property type="project" value="UniProtKB-KW"/>
</dbReference>
<feature type="region of interest" description="Disordered" evidence="2">
    <location>
        <begin position="528"/>
        <end position="605"/>
    </location>
</feature>
<keyword evidence="1" id="KW-0479">Metal-binding</keyword>
<sequence>MRSPSLADSQEYAPGVIFQFPFGSPSGYPGRSARCPSSPLAGSDDGHNGANTTGAGRHTPPSHYPSPAASIRHLEHNNNNNSSGNNSNNANANNNNNGGSSSDLFAGQVTPASPLTRSGLGICVQEEEEDDEEYSESEVAPHPLDQPTQSSSSSAATATSTATSSNVLESGSLSMEIDPPASEPQKREGHIPTPPSTVMVPATQRMETTRENGNGNSNGIKSSLSPSPSPPPLRSSSSAPTRSTANVLGTPKSEKTLAEVESQTGAITKGSSCSSNGNDLTTGKERASVDQQQQQHEDEAEDNMSLIPLWAQRQLSIRRQSLIPRNELNFVTGSGILPPPSTDLVIPGGARIKTYPTLLSDIVKVQQEEQEEEAAAAAAAARHAEEEAEMASSGPKRRKASSAGHSNKGGRGSISTQDAAALVAREDAEDVLGHDSLAMMADLGGIRTRRFSLAMQGSGATDEGHHGSERSTTAGSRYNRRRVYGADDHEAFSPSRSPPAMMGHHDNDEYTTTTSTVTTVRPMKLGSPVELATNPFDDVDPAITGRRGSKGKNKTSRQTMVSGGGAATASAYRHQDPREPSWDGTPNMDADRHHHHHHQRQYYQHGGDVYSEKVAKKSGGVMKSTTSKKGRRRRNSIVSEDINGTDEDGDYVEGRRSFAHHSQHHAQQNHQTGYRIMASTPETDLARQRSDRGYSGAGAGAGGFKTLQPLLNATQFDNDVVVDDDELMNRGSGDRQFLLSSMGSGRGYGNSNGSIGSSSSSSSNNNNQNGSTGRAVASSKTSKKTGSPRNNSGGFLPGDAKRGRHSKSGEMRLLSNGPSDESMAMAEALMEMHHDGNMDDHPTDDETEDEYVPKSSCGRGSGRADYPYSDSQDEGRPAITSRPSNTKKNAGQKRKPSTKLASAGAAGTTATTTAGGYGATMSPQPKKKKITHGVDSPSSSKAKKSVKDHGSSSISSAGRQGGSSTSSPFDSVTGSGGGSGSRASSGSGSGSGSSSKHCEACGAKETPCWRPGYIPNTVLCNSCGLRYKKSNVFCTKVNCKYIPLKTEYASMEADRQDHGRDYLICIQCKGRVSLPIPKEEAA</sequence>
<keyword evidence="1" id="KW-0863">Zinc-finger</keyword>
<dbReference type="Gene3D" id="3.30.50.10">
    <property type="entry name" value="Erythroid Transcription Factor GATA-1, subunit A"/>
    <property type="match status" value="1"/>
</dbReference>
<organism evidence="4 5">
    <name type="scientific">Modicella reniformis</name>
    <dbReference type="NCBI Taxonomy" id="1440133"/>
    <lineage>
        <taxon>Eukaryota</taxon>
        <taxon>Fungi</taxon>
        <taxon>Fungi incertae sedis</taxon>
        <taxon>Mucoromycota</taxon>
        <taxon>Mortierellomycotina</taxon>
        <taxon>Mortierellomycetes</taxon>
        <taxon>Mortierellales</taxon>
        <taxon>Mortierellaceae</taxon>
        <taxon>Modicella</taxon>
    </lineage>
</organism>
<proteinExistence type="predicted"/>
<dbReference type="PROSITE" id="PS50114">
    <property type="entry name" value="GATA_ZN_FINGER_2"/>
    <property type="match status" value="1"/>
</dbReference>
<dbReference type="Proteomes" id="UP000749646">
    <property type="component" value="Unassembled WGS sequence"/>
</dbReference>
<protein>
    <submittedName>
        <fullName evidence="4">DNA-binding transcription repressor</fullName>
    </submittedName>
</protein>
<comment type="caution">
    <text evidence="4">The sequence shown here is derived from an EMBL/GenBank/DDBJ whole genome shotgun (WGS) entry which is preliminary data.</text>
</comment>